<dbReference type="Pfam" id="PF06985">
    <property type="entry name" value="HET"/>
    <property type="match status" value="1"/>
</dbReference>
<comment type="caution">
    <text evidence="3">The sequence shown here is derived from an EMBL/GenBank/DDBJ whole genome shotgun (WGS) entry which is preliminary data.</text>
</comment>
<dbReference type="InterPro" id="IPR058525">
    <property type="entry name" value="DUF8212"/>
</dbReference>
<feature type="domain" description="DUF8212" evidence="2">
    <location>
        <begin position="223"/>
        <end position="248"/>
    </location>
</feature>
<feature type="domain" description="Heterokaryon incompatibility" evidence="1">
    <location>
        <begin position="22"/>
        <end position="108"/>
    </location>
</feature>
<evidence type="ECO:0000259" key="2">
    <source>
        <dbReference type="Pfam" id="PF26640"/>
    </source>
</evidence>
<gene>
    <name evidence="3" type="ORF">LTR78_005311</name>
</gene>
<evidence type="ECO:0000259" key="1">
    <source>
        <dbReference type="Pfam" id="PF06985"/>
    </source>
</evidence>
<reference evidence="3" key="1">
    <citation type="submission" date="2023-07" db="EMBL/GenBank/DDBJ databases">
        <title>Black Yeasts Isolated from many extreme environments.</title>
        <authorList>
            <person name="Coleine C."/>
            <person name="Stajich J.E."/>
            <person name="Selbmann L."/>
        </authorList>
    </citation>
    <scope>NUCLEOTIDE SEQUENCE</scope>
    <source>
        <strain evidence="3">CCFEE 5485</strain>
    </source>
</reference>
<name>A0AAE1C1Q3_9PEZI</name>
<dbReference type="PANTHER" id="PTHR10622:SF12">
    <property type="entry name" value="HET DOMAIN-CONTAINING PROTEIN"/>
    <property type="match status" value="1"/>
</dbReference>
<accession>A0AAE1C1Q3</accession>
<keyword evidence="4" id="KW-1185">Reference proteome</keyword>
<dbReference type="InterPro" id="IPR010730">
    <property type="entry name" value="HET"/>
</dbReference>
<dbReference type="Proteomes" id="UP001274830">
    <property type="component" value="Unassembled WGS sequence"/>
</dbReference>
<protein>
    <recommendedName>
        <fullName evidence="5">HET-domain-containing protein</fullName>
    </recommendedName>
</protein>
<dbReference type="EMBL" id="JAUTXT010000017">
    <property type="protein sequence ID" value="KAK3674967.1"/>
    <property type="molecule type" value="Genomic_DNA"/>
</dbReference>
<evidence type="ECO:0008006" key="5">
    <source>
        <dbReference type="Google" id="ProtNLM"/>
    </source>
</evidence>
<proteinExistence type="predicted"/>
<dbReference type="AlphaFoldDB" id="A0AAE1C1Q3"/>
<organism evidence="3 4">
    <name type="scientific">Recurvomyces mirabilis</name>
    <dbReference type="NCBI Taxonomy" id="574656"/>
    <lineage>
        <taxon>Eukaryota</taxon>
        <taxon>Fungi</taxon>
        <taxon>Dikarya</taxon>
        <taxon>Ascomycota</taxon>
        <taxon>Pezizomycotina</taxon>
        <taxon>Dothideomycetes</taxon>
        <taxon>Dothideomycetidae</taxon>
        <taxon>Mycosphaerellales</taxon>
        <taxon>Teratosphaeriaceae</taxon>
        <taxon>Recurvomyces</taxon>
    </lineage>
</organism>
<evidence type="ECO:0000313" key="3">
    <source>
        <dbReference type="EMBL" id="KAK3674967.1"/>
    </source>
</evidence>
<sequence>MRLINVNTYALSEFLESDVPPYAILSHTWGQDEVSYQDMQKLKLARKKKGFSKIAWACLEASLAAIQWAWVDTCCIDKTSSAELQEAINSMYRWYAEAQVCYAYLGDISRMDWMVNRFRALHASKWFTRGWTLQELIAPQDVRFYGEDWFMLFEGSHEVALLSSITKVDVAVLRHEIRLSSISIAKRMSWAAYRRTSRTEDMAYCLLGLFEVSIPMLYGEGKRSFRRLQEEIIRTSNDHSIFAWGLNLDRSTSDLLASSPADFRGGHDIVSWGRPGQHEMTNRGLRINLPVLQQETPAVPVPWSAEYEEQ</sequence>
<dbReference type="Pfam" id="PF26640">
    <property type="entry name" value="DUF8212"/>
    <property type="match status" value="1"/>
</dbReference>
<evidence type="ECO:0000313" key="4">
    <source>
        <dbReference type="Proteomes" id="UP001274830"/>
    </source>
</evidence>
<dbReference type="PANTHER" id="PTHR10622">
    <property type="entry name" value="HET DOMAIN-CONTAINING PROTEIN"/>
    <property type="match status" value="1"/>
</dbReference>